<sequence>MTHTTTTQAMGHGVVVLPEKIFWHHIVQTNTLLDSQTTNTHPTITRNVFRVINRGHPQAARTHTLNRVVIHRIKPLFVLVTPGGDTL</sequence>
<dbReference type="EMBL" id="CP065989">
    <property type="protein sequence ID" value="QQB15519.1"/>
    <property type="molecule type" value="Genomic_DNA"/>
</dbReference>
<dbReference type="EMBL" id="CP065989">
    <property type="protein sequence ID" value="QQB15513.1"/>
    <property type="molecule type" value="Genomic_DNA"/>
</dbReference>
<proteinExistence type="predicted"/>
<evidence type="ECO:0000313" key="3">
    <source>
        <dbReference type="Proteomes" id="UP000595374"/>
    </source>
</evidence>
<protein>
    <submittedName>
        <fullName evidence="2">Uncharacterized protein</fullName>
    </submittedName>
</protein>
<evidence type="ECO:0000313" key="2">
    <source>
        <dbReference type="EMBL" id="QQB15519.1"/>
    </source>
</evidence>
<dbReference type="RefSeq" id="WP_198500498.1">
    <property type="nucleotide sequence ID" value="NZ_CP065989.1"/>
</dbReference>
<dbReference type="Proteomes" id="UP000595374">
    <property type="component" value="Chromosome"/>
</dbReference>
<dbReference type="AlphaFoldDB" id="A0A7T4A1D2"/>
<gene>
    <name evidence="1" type="ORF">I6H47_06125</name>
    <name evidence="2" type="ORF">I6H47_06170</name>
</gene>
<name>A0A7T4A1D2_9MICO</name>
<reference evidence="2 3" key="1">
    <citation type="submission" date="2020-12" db="EMBL/GenBank/DDBJ databases">
        <title>FDA dAtabase for Regulatory Grade micrObial Sequences (FDA-ARGOS): Supporting development and validation of Infectious Disease Dx tests.</title>
        <authorList>
            <person name="Sproer C."/>
            <person name="Gronow S."/>
            <person name="Severitt S."/>
            <person name="Schroder I."/>
            <person name="Tallon L."/>
            <person name="Sadzewicz L."/>
            <person name="Zhao X."/>
            <person name="Boylan J."/>
            <person name="Ott S."/>
            <person name="Bowen H."/>
            <person name="Vavikolanu K."/>
            <person name="Mehta A."/>
            <person name="Aluvathingal J."/>
            <person name="Nadendla S."/>
            <person name="Lowell S."/>
            <person name="Myers T."/>
            <person name="Yan Y."/>
            <person name="Sichtig H."/>
        </authorList>
    </citation>
    <scope>NUCLEOTIDE SEQUENCE [LARGE SCALE GENOMIC DNA]</scope>
    <source>
        <strain evidence="2 3">FDAARGOS_990</strain>
    </source>
</reference>
<evidence type="ECO:0000313" key="1">
    <source>
        <dbReference type="EMBL" id="QQB15513.1"/>
    </source>
</evidence>
<accession>A0A7T4A1D2</accession>
<organism evidence="2 3">
    <name type="scientific">Brevibacterium casei</name>
    <dbReference type="NCBI Taxonomy" id="33889"/>
    <lineage>
        <taxon>Bacteria</taxon>
        <taxon>Bacillati</taxon>
        <taxon>Actinomycetota</taxon>
        <taxon>Actinomycetes</taxon>
        <taxon>Micrococcales</taxon>
        <taxon>Brevibacteriaceae</taxon>
        <taxon>Brevibacterium</taxon>
    </lineage>
</organism>